<keyword evidence="1" id="KW-0175">Coiled coil</keyword>
<evidence type="ECO:0000313" key="4">
    <source>
        <dbReference type="EnsemblMetazoa" id="PPA22872.1"/>
    </source>
</evidence>
<dbReference type="EnsemblMetazoa" id="PPA22872.1">
    <property type="protein sequence ID" value="PPA22872.1"/>
    <property type="gene ID" value="WBGene00112426"/>
</dbReference>
<evidence type="ECO:0000313" key="5">
    <source>
        <dbReference type="Proteomes" id="UP000005239"/>
    </source>
</evidence>
<feature type="compositionally biased region" description="Basic and acidic residues" evidence="2">
    <location>
        <begin position="592"/>
        <end position="619"/>
    </location>
</feature>
<dbReference type="AlphaFoldDB" id="A0A2A6CCN8"/>
<reference evidence="5" key="1">
    <citation type="journal article" date="2008" name="Nat. Genet.">
        <title>The Pristionchus pacificus genome provides a unique perspective on nematode lifestyle and parasitism.</title>
        <authorList>
            <person name="Dieterich C."/>
            <person name="Clifton S.W."/>
            <person name="Schuster L.N."/>
            <person name="Chinwalla A."/>
            <person name="Delehaunty K."/>
            <person name="Dinkelacker I."/>
            <person name="Fulton L."/>
            <person name="Fulton R."/>
            <person name="Godfrey J."/>
            <person name="Minx P."/>
            <person name="Mitreva M."/>
            <person name="Roeseler W."/>
            <person name="Tian H."/>
            <person name="Witte H."/>
            <person name="Yang S.P."/>
            <person name="Wilson R.K."/>
            <person name="Sommer R.J."/>
        </authorList>
    </citation>
    <scope>NUCLEOTIDE SEQUENCE [LARGE SCALE GENOMIC DNA]</scope>
    <source>
        <strain evidence="5">PS312</strain>
    </source>
</reference>
<dbReference type="Proteomes" id="UP000005239">
    <property type="component" value="Unassembled WGS sequence"/>
</dbReference>
<feature type="compositionally biased region" description="Basic and acidic residues" evidence="2">
    <location>
        <begin position="473"/>
        <end position="543"/>
    </location>
</feature>
<accession>A0A2A6CCN8</accession>
<feature type="chain" id="PRO_5043702712" evidence="3">
    <location>
        <begin position="19"/>
        <end position="646"/>
    </location>
</feature>
<feature type="region of interest" description="Disordered" evidence="2">
    <location>
        <begin position="419"/>
        <end position="455"/>
    </location>
</feature>
<dbReference type="PROSITE" id="PS50330">
    <property type="entry name" value="UIM"/>
    <property type="match status" value="1"/>
</dbReference>
<feature type="signal peptide" evidence="3">
    <location>
        <begin position="1"/>
        <end position="18"/>
    </location>
</feature>
<keyword evidence="5" id="KW-1185">Reference proteome</keyword>
<proteinExistence type="predicted"/>
<evidence type="ECO:0000256" key="3">
    <source>
        <dbReference type="SAM" id="SignalP"/>
    </source>
</evidence>
<feature type="region of interest" description="Disordered" evidence="2">
    <location>
        <begin position="473"/>
        <end position="622"/>
    </location>
</feature>
<reference evidence="4" key="2">
    <citation type="submission" date="2022-06" db="UniProtKB">
        <authorList>
            <consortium name="EnsemblMetazoa"/>
        </authorList>
    </citation>
    <scope>IDENTIFICATION</scope>
    <source>
        <strain evidence="4">PS312</strain>
    </source>
</reference>
<feature type="compositionally biased region" description="Basic and acidic residues" evidence="2">
    <location>
        <begin position="553"/>
        <end position="573"/>
    </location>
</feature>
<accession>A0A8R1UFY8</accession>
<name>A0A2A6CCN8_PRIPA</name>
<feature type="region of interest" description="Disordered" evidence="2">
    <location>
        <begin position="358"/>
        <end position="380"/>
    </location>
</feature>
<gene>
    <name evidence="4" type="primary">WBGene00112426</name>
</gene>
<organism evidence="4 5">
    <name type="scientific">Pristionchus pacificus</name>
    <name type="common">Parasitic nematode worm</name>
    <dbReference type="NCBI Taxonomy" id="54126"/>
    <lineage>
        <taxon>Eukaryota</taxon>
        <taxon>Metazoa</taxon>
        <taxon>Ecdysozoa</taxon>
        <taxon>Nematoda</taxon>
        <taxon>Chromadorea</taxon>
        <taxon>Rhabditida</taxon>
        <taxon>Rhabditina</taxon>
        <taxon>Diplogasteromorpha</taxon>
        <taxon>Diplogasteroidea</taxon>
        <taxon>Neodiplogasteridae</taxon>
        <taxon>Pristionchus</taxon>
    </lineage>
</organism>
<keyword evidence="3" id="KW-0732">Signal</keyword>
<dbReference type="InterPro" id="IPR003903">
    <property type="entry name" value="UIM_dom"/>
</dbReference>
<feature type="coiled-coil region" evidence="1">
    <location>
        <begin position="146"/>
        <end position="258"/>
    </location>
</feature>
<sequence length="646" mass="76329">MRLLVPLAAILLVGFARNLPHHHKAHKRHVDHRAAAADEDAIRALQDEELRAWEDDQRVRRQLASSDMAAEEKMRLAEEHWNKFSPERRRGGCKGRYRPAPPGQIRRRCPPRTRTPHDRVAKGDSSYIQQYPDSGYTYNNERSYDAAAYEADRLEHEARLRRFEEERAQLERDDESLQAERAAYEEKYRAAERRRAEEEERYRLALEERLREEEESARNRAEDERRYNELNEQRLREYDELLRRHREQNDNHESARRRAPCPALRHDIFDGKTYEQIFLYAHKSGCSEEETRTAIDMARRQRIEQYALKYVYPVLFYSRTRGWIKIHNERERLAFEEQEADLDFKRLLNDYQFVKKNEESRAHPHHPPAYTDEELERSRKLTEKENENFAVIDKDNNEAVAYGNEEGEKETVIDAIVLPQDVTDEETVEEEPKPAPTKEELEDEKNEIEEVVKEEEQKEIVDAVLDELKEKTEEQAELKEKLAKDQAEKDRLAAELEEEKRKNELLEKELAEKKEEEEKARMAQEEAELAKAEAEETKPVEKELPDEEETVAEEEKKEEEQPKEDPMEVKVEEPVPVDSNIGDEIEPLPAVEEVKEEEKVEENKEEEEKKAEESAKTEEAPAPILKADGKFIQSMLKYNILRLSRV</sequence>
<feature type="compositionally biased region" description="Basic and acidic residues" evidence="2">
    <location>
        <begin position="430"/>
        <end position="439"/>
    </location>
</feature>
<evidence type="ECO:0000256" key="2">
    <source>
        <dbReference type="SAM" id="MobiDB-lite"/>
    </source>
</evidence>
<evidence type="ECO:0000256" key="1">
    <source>
        <dbReference type="SAM" id="Coils"/>
    </source>
</evidence>
<feature type="region of interest" description="Disordered" evidence="2">
    <location>
        <begin position="87"/>
        <end position="122"/>
    </location>
</feature>
<protein>
    <submittedName>
        <fullName evidence="4">Uncharacterized protein</fullName>
    </submittedName>
</protein>